<dbReference type="Proteomes" id="UP001501436">
    <property type="component" value="Unassembled WGS sequence"/>
</dbReference>
<evidence type="ECO:0000313" key="2">
    <source>
        <dbReference type="EMBL" id="GAA4929680.1"/>
    </source>
</evidence>
<evidence type="ECO:0000256" key="1">
    <source>
        <dbReference type="SAM" id="Phobius"/>
    </source>
</evidence>
<sequence length="130" mass="14018">MNTKLIMTISAAFLAAIGIALIFAADDIIAVFVAEPSEVLRITAQLLGATYFGFAILNWMAKGAIIGGIYNKPLVMANFAQFFIGGAMLVKSVLRNQQLPAGLFILAGIYVVMASLFAFIMFRHPDNRTA</sequence>
<proteinExistence type="predicted"/>
<evidence type="ECO:0000313" key="3">
    <source>
        <dbReference type="Proteomes" id="UP001501436"/>
    </source>
</evidence>
<feature type="transmembrane region" description="Helical" evidence="1">
    <location>
        <begin position="100"/>
        <end position="122"/>
    </location>
</feature>
<feature type="transmembrane region" description="Helical" evidence="1">
    <location>
        <begin position="73"/>
        <end position="94"/>
    </location>
</feature>
<organism evidence="2 3">
    <name type="scientific">Mucilaginibacter defluvii</name>
    <dbReference type="NCBI Taxonomy" id="1196019"/>
    <lineage>
        <taxon>Bacteria</taxon>
        <taxon>Pseudomonadati</taxon>
        <taxon>Bacteroidota</taxon>
        <taxon>Sphingobacteriia</taxon>
        <taxon>Sphingobacteriales</taxon>
        <taxon>Sphingobacteriaceae</taxon>
        <taxon>Mucilaginibacter</taxon>
    </lineage>
</organism>
<protein>
    <submittedName>
        <fullName evidence="2">Uncharacterized protein</fullName>
    </submittedName>
</protein>
<keyword evidence="3" id="KW-1185">Reference proteome</keyword>
<keyword evidence="1" id="KW-1133">Transmembrane helix</keyword>
<dbReference type="RefSeq" id="WP_345333939.1">
    <property type="nucleotide sequence ID" value="NZ_BAABJI010000004.1"/>
</dbReference>
<keyword evidence="1" id="KW-0472">Membrane</keyword>
<feature type="transmembrane region" description="Helical" evidence="1">
    <location>
        <begin position="40"/>
        <end position="61"/>
    </location>
</feature>
<accession>A0ABP9GER5</accession>
<dbReference type="EMBL" id="BAABJI010000004">
    <property type="protein sequence ID" value="GAA4929680.1"/>
    <property type="molecule type" value="Genomic_DNA"/>
</dbReference>
<gene>
    <name evidence="2" type="ORF">GCM10023313_38120</name>
</gene>
<name>A0ABP9GER5_9SPHI</name>
<reference evidence="3" key="1">
    <citation type="journal article" date="2019" name="Int. J. Syst. Evol. Microbiol.">
        <title>The Global Catalogue of Microorganisms (GCM) 10K type strain sequencing project: providing services to taxonomists for standard genome sequencing and annotation.</title>
        <authorList>
            <consortium name="The Broad Institute Genomics Platform"/>
            <consortium name="The Broad Institute Genome Sequencing Center for Infectious Disease"/>
            <person name="Wu L."/>
            <person name="Ma J."/>
        </authorList>
    </citation>
    <scope>NUCLEOTIDE SEQUENCE [LARGE SCALE GENOMIC DNA]</scope>
    <source>
        <strain evidence="3">JCM 18283</strain>
    </source>
</reference>
<keyword evidence="1" id="KW-0812">Transmembrane</keyword>
<comment type="caution">
    <text evidence="2">The sequence shown here is derived from an EMBL/GenBank/DDBJ whole genome shotgun (WGS) entry which is preliminary data.</text>
</comment>